<evidence type="ECO:0000313" key="2">
    <source>
        <dbReference type="Proteomes" id="UP001062846"/>
    </source>
</evidence>
<protein>
    <submittedName>
        <fullName evidence="1">Uncharacterized protein</fullName>
    </submittedName>
</protein>
<comment type="caution">
    <text evidence="1">The sequence shown here is derived from an EMBL/GenBank/DDBJ whole genome shotgun (WGS) entry which is preliminary data.</text>
</comment>
<reference evidence="1" key="1">
    <citation type="submission" date="2022-02" db="EMBL/GenBank/DDBJ databases">
        <title>Plant Genome Project.</title>
        <authorList>
            <person name="Zhang R.-G."/>
        </authorList>
    </citation>
    <scope>NUCLEOTIDE SEQUENCE</scope>
    <source>
        <strain evidence="1">AT1</strain>
    </source>
</reference>
<dbReference type="Proteomes" id="UP001062846">
    <property type="component" value="Chromosome 6"/>
</dbReference>
<dbReference type="EMBL" id="CM046393">
    <property type="protein sequence ID" value="KAI8550488.1"/>
    <property type="molecule type" value="Genomic_DNA"/>
</dbReference>
<evidence type="ECO:0000313" key="1">
    <source>
        <dbReference type="EMBL" id="KAI8550488.1"/>
    </source>
</evidence>
<name>A0ACC0NAY6_RHOML</name>
<accession>A0ACC0NAY6</accession>
<gene>
    <name evidence="1" type="ORF">RHMOL_Rhmol06G0110800</name>
</gene>
<proteinExistence type="predicted"/>
<organism evidence="1 2">
    <name type="scientific">Rhododendron molle</name>
    <name type="common">Chinese azalea</name>
    <name type="synonym">Azalea mollis</name>
    <dbReference type="NCBI Taxonomy" id="49168"/>
    <lineage>
        <taxon>Eukaryota</taxon>
        <taxon>Viridiplantae</taxon>
        <taxon>Streptophyta</taxon>
        <taxon>Embryophyta</taxon>
        <taxon>Tracheophyta</taxon>
        <taxon>Spermatophyta</taxon>
        <taxon>Magnoliopsida</taxon>
        <taxon>eudicotyledons</taxon>
        <taxon>Gunneridae</taxon>
        <taxon>Pentapetalae</taxon>
        <taxon>asterids</taxon>
        <taxon>Ericales</taxon>
        <taxon>Ericaceae</taxon>
        <taxon>Ericoideae</taxon>
        <taxon>Rhodoreae</taxon>
        <taxon>Rhododendron</taxon>
    </lineage>
</organism>
<sequence length="90" mass="10156">MVVEESIPEERPAHIEQVEFVPPVGSLSHAPTMSSDLAEFVGAERLAQLMRENPKVVEAVLIACEERLREIALFDEVERLRQEQETAEKA</sequence>
<keyword evidence="2" id="KW-1185">Reference proteome</keyword>